<keyword evidence="1" id="KW-1133">Transmembrane helix</keyword>
<feature type="transmembrane region" description="Helical" evidence="1">
    <location>
        <begin position="12"/>
        <end position="31"/>
    </location>
</feature>
<comment type="caution">
    <text evidence="2">The sequence shown here is derived from an EMBL/GenBank/DDBJ whole genome shotgun (WGS) entry which is preliminary data.</text>
</comment>
<organism evidence="2 3">
    <name type="scientific">Marivivens donghaensis</name>
    <dbReference type="NCBI Taxonomy" id="1699413"/>
    <lineage>
        <taxon>Bacteria</taxon>
        <taxon>Pseudomonadati</taxon>
        <taxon>Pseudomonadota</taxon>
        <taxon>Alphaproteobacteria</taxon>
        <taxon>Rhodobacterales</taxon>
        <taxon>Paracoccaceae</taxon>
        <taxon>Marivivens group</taxon>
        <taxon>Marivivens</taxon>
    </lineage>
</organism>
<feature type="transmembrane region" description="Helical" evidence="1">
    <location>
        <begin position="43"/>
        <end position="64"/>
    </location>
</feature>
<evidence type="ECO:0000313" key="2">
    <source>
        <dbReference type="EMBL" id="NIY73461.1"/>
    </source>
</evidence>
<keyword evidence="1" id="KW-0472">Membrane</keyword>
<keyword evidence="1" id="KW-0812">Transmembrane</keyword>
<dbReference type="EMBL" id="JAATOP010000010">
    <property type="protein sequence ID" value="NIY73461.1"/>
    <property type="molecule type" value="Genomic_DNA"/>
</dbReference>
<proteinExistence type="predicted"/>
<protein>
    <recommendedName>
        <fullName evidence="4">DUF4149 domain-containing protein</fullName>
    </recommendedName>
</protein>
<evidence type="ECO:0008006" key="4">
    <source>
        <dbReference type="Google" id="ProtNLM"/>
    </source>
</evidence>
<evidence type="ECO:0000313" key="3">
    <source>
        <dbReference type="Proteomes" id="UP000709466"/>
    </source>
</evidence>
<sequence>MFVPIEKARYQLATIWFAAFGLIFLCLIVMTSTPRLGAESARIWNWALPNFVPTLGLMTSVLGASAIQSKRSKEQKVRRAFCRLAVGISVFYVLVLLLVLLMPSINWWMGVETPTGPKIVSHLENSTIFMGPLQGIVIAAMGFLFFVREDSDA</sequence>
<accession>A0ABX0VZF2</accession>
<dbReference type="Proteomes" id="UP000709466">
    <property type="component" value="Unassembled WGS sequence"/>
</dbReference>
<dbReference type="RefSeq" id="WP_167638843.1">
    <property type="nucleotide sequence ID" value="NZ_JAATOP010000010.1"/>
</dbReference>
<reference evidence="2 3" key="1">
    <citation type="submission" date="2020-03" db="EMBL/GenBank/DDBJ databases">
        <title>Bacterial isolates of synthetic phycosphere.</title>
        <authorList>
            <person name="Fu H."/>
            <person name="Moran M.A."/>
        </authorList>
    </citation>
    <scope>NUCLEOTIDE SEQUENCE [LARGE SCALE GENOMIC DNA]</scope>
    <source>
        <strain evidence="2 3">HF1</strain>
    </source>
</reference>
<feature type="transmembrane region" description="Helical" evidence="1">
    <location>
        <begin position="128"/>
        <end position="147"/>
    </location>
</feature>
<feature type="transmembrane region" description="Helical" evidence="1">
    <location>
        <begin position="84"/>
        <end position="108"/>
    </location>
</feature>
<evidence type="ECO:0000256" key="1">
    <source>
        <dbReference type="SAM" id="Phobius"/>
    </source>
</evidence>
<gene>
    <name evidence="2" type="ORF">HCZ30_13600</name>
</gene>
<keyword evidence="3" id="KW-1185">Reference proteome</keyword>
<name>A0ABX0VZF2_9RHOB</name>